<dbReference type="AlphaFoldDB" id="A0A813L193"/>
<name>A0A813L193_POLGL</name>
<evidence type="ECO:0000313" key="2">
    <source>
        <dbReference type="Proteomes" id="UP000626109"/>
    </source>
</evidence>
<proteinExistence type="predicted"/>
<evidence type="ECO:0000313" key="1">
    <source>
        <dbReference type="EMBL" id="CAE8719592.1"/>
    </source>
</evidence>
<dbReference type="EMBL" id="CAJNNW010033584">
    <property type="protein sequence ID" value="CAE8719592.1"/>
    <property type="molecule type" value="Genomic_DNA"/>
</dbReference>
<accession>A0A813L193</accession>
<comment type="caution">
    <text evidence="1">The sequence shown here is derived from an EMBL/GenBank/DDBJ whole genome shotgun (WGS) entry which is preliminary data.</text>
</comment>
<organism evidence="1 2">
    <name type="scientific">Polarella glacialis</name>
    <name type="common">Dinoflagellate</name>
    <dbReference type="NCBI Taxonomy" id="89957"/>
    <lineage>
        <taxon>Eukaryota</taxon>
        <taxon>Sar</taxon>
        <taxon>Alveolata</taxon>
        <taxon>Dinophyceae</taxon>
        <taxon>Suessiales</taxon>
        <taxon>Suessiaceae</taxon>
        <taxon>Polarella</taxon>
    </lineage>
</organism>
<sequence length="105" mass="12037">MLGRFESSELLLQIKLLQLAFKQLPSNSADKRLRDFWPASLDLQAENLRRAGCQWHRTDMQRVSMCINVFPCMSRLRVHKVCCGLWSGLFCTFGALRDCFPASGL</sequence>
<dbReference type="Proteomes" id="UP000626109">
    <property type="component" value="Unassembled WGS sequence"/>
</dbReference>
<protein>
    <submittedName>
        <fullName evidence="1">Uncharacterized protein</fullName>
    </submittedName>
</protein>
<gene>
    <name evidence="1" type="ORF">PGLA2088_LOCUS40762</name>
</gene>
<reference evidence="1" key="1">
    <citation type="submission" date="2021-02" db="EMBL/GenBank/DDBJ databases">
        <authorList>
            <person name="Dougan E. K."/>
            <person name="Rhodes N."/>
            <person name="Thang M."/>
            <person name="Chan C."/>
        </authorList>
    </citation>
    <scope>NUCLEOTIDE SEQUENCE</scope>
</reference>